<dbReference type="InterPro" id="IPR047676">
    <property type="entry name" value="FxLYD_dom"/>
</dbReference>
<dbReference type="PROSITE" id="PS51257">
    <property type="entry name" value="PROKAR_LIPOPROTEIN"/>
    <property type="match status" value="1"/>
</dbReference>
<dbReference type="RefSeq" id="WP_049988951.1">
    <property type="nucleotide sequence ID" value="NZ_FOIS01000002.1"/>
</dbReference>
<dbReference type="eggNOG" id="arCOG10172">
    <property type="taxonomic scope" value="Archaea"/>
</dbReference>
<keyword evidence="2" id="KW-1185">Reference proteome</keyword>
<gene>
    <name evidence="1" type="ORF">SAMN05216285_1889</name>
</gene>
<dbReference type="InterPro" id="IPR006311">
    <property type="entry name" value="TAT_signal"/>
</dbReference>
<dbReference type="AlphaFoldDB" id="A0A1I0NLT0"/>
<accession>A0A1I0NLT0</accession>
<dbReference type="Proteomes" id="UP000183275">
    <property type="component" value="Unassembled WGS sequence"/>
</dbReference>
<dbReference type="EMBL" id="FOIS01000002">
    <property type="protein sequence ID" value="SEW02402.1"/>
    <property type="molecule type" value="Genomic_DNA"/>
</dbReference>
<proteinExistence type="predicted"/>
<reference evidence="2" key="1">
    <citation type="submission" date="2016-10" db="EMBL/GenBank/DDBJ databases">
        <authorList>
            <person name="Varghese N."/>
        </authorList>
    </citation>
    <scope>NUCLEOTIDE SEQUENCE [LARGE SCALE GENOMIC DNA]</scope>
    <source>
        <strain evidence="2">CGMCC 1.12284</strain>
    </source>
</reference>
<evidence type="ECO:0000313" key="1">
    <source>
        <dbReference type="EMBL" id="SEW02402.1"/>
    </source>
</evidence>
<evidence type="ECO:0000313" key="2">
    <source>
        <dbReference type="Proteomes" id="UP000183275"/>
    </source>
</evidence>
<dbReference type="NCBIfam" id="NF038353">
    <property type="entry name" value="FxLYD_dom"/>
    <property type="match status" value="1"/>
</dbReference>
<dbReference type="OrthoDB" id="214274at2157"/>
<name>A0A1I0NLT0_9EURY</name>
<protein>
    <submittedName>
        <fullName evidence="1">Uncharacterized protein</fullName>
    </submittedName>
</protein>
<sequence>MTRSTTSRRRVLASLGAGIAAAAAGCTGSGGIDGKPAYEDGNMGEVNASNASNRTAAEMSAAEALAEQESNTSVTPLNSLSVADHEFVVEDGYLGATVQGTVENTGSDRIQLAEVRTRVYNDAGDMLGQYLATTGDLNGGSTWEFQVIILEPPADVADYDITVLGTPS</sequence>
<organism evidence="1 2">
    <name type="scientific">Natrinema salifodinae</name>
    <dbReference type="NCBI Taxonomy" id="1202768"/>
    <lineage>
        <taxon>Archaea</taxon>
        <taxon>Methanobacteriati</taxon>
        <taxon>Methanobacteriota</taxon>
        <taxon>Stenosarchaea group</taxon>
        <taxon>Halobacteria</taxon>
        <taxon>Halobacteriales</taxon>
        <taxon>Natrialbaceae</taxon>
        <taxon>Natrinema</taxon>
    </lineage>
</organism>
<dbReference type="PROSITE" id="PS51318">
    <property type="entry name" value="TAT"/>
    <property type="match status" value="1"/>
</dbReference>